<gene>
    <name evidence="1" type="primary">abgB_2</name>
    <name evidence="1" type="ORF">NCTC11544_03045</name>
</gene>
<proteinExistence type="predicted"/>
<reference evidence="1 2" key="1">
    <citation type="submission" date="2018-06" db="EMBL/GenBank/DDBJ databases">
        <authorList>
            <consortium name="Pathogen Informatics"/>
            <person name="Doyle S."/>
        </authorList>
    </citation>
    <scope>NUCLEOTIDE SEQUENCE [LARGE SCALE GENOMIC DNA]</scope>
    <source>
        <strain evidence="1 2">NCTC11544</strain>
    </source>
</reference>
<sequence>MYRYVCDFGLPEYSEAERKFATEIRQTLNKDDLRNARLNIARTGGTAGREWVQNLGDKVLMDQVAPYVASEELLYGSTDVGDVSWVAPTAQCFSPCFAFALRCTPGNWWHRVALRSPTKACAWPAR</sequence>
<evidence type="ECO:0000313" key="2">
    <source>
        <dbReference type="Proteomes" id="UP000255529"/>
    </source>
</evidence>
<organism evidence="1 2">
    <name type="scientific">Serratia quinivorans</name>
    <dbReference type="NCBI Taxonomy" id="137545"/>
    <lineage>
        <taxon>Bacteria</taxon>
        <taxon>Pseudomonadati</taxon>
        <taxon>Pseudomonadota</taxon>
        <taxon>Gammaproteobacteria</taxon>
        <taxon>Enterobacterales</taxon>
        <taxon>Yersiniaceae</taxon>
        <taxon>Serratia</taxon>
    </lineage>
</organism>
<evidence type="ECO:0000313" key="1">
    <source>
        <dbReference type="EMBL" id="SUI69477.1"/>
    </source>
</evidence>
<accession>A0A379ZWJ0</accession>
<protein>
    <submittedName>
        <fullName evidence="1">Aminobenzoyl-glutamate utilization protein B</fullName>
    </submittedName>
</protein>
<dbReference type="EMBL" id="UGYN01000002">
    <property type="protein sequence ID" value="SUI69477.1"/>
    <property type="molecule type" value="Genomic_DNA"/>
</dbReference>
<dbReference type="Proteomes" id="UP000255529">
    <property type="component" value="Unassembled WGS sequence"/>
</dbReference>
<name>A0A379ZWJ0_9GAMM</name>
<dbReference type="AlphaFoldDB" id="A0A379ZWJ0"/>